<name>A0ABX5QL09_9LACO</name>
<keyword evidence="1" id="KW-1133">Transmembrane helix</keyword>
<feature type="transmembrane region" description="Helical" evidence="1">
    <location>
        <begin position="110"/>
        <end position="132"/>
    </location>
</feature>
<organism evidence="2 3">
    <name type="scientific">Oenococcus sicerae</name>
    <dbReference type="NCBI Taxonomy" id="2203724"/>
    <lineage>
        <taxon>Bacteria</taxon>
        <taxon>Bacillati</taxon>
        <taxon>Bacillota</taxon>
        <taxon>Bacilli</taxon>
        <taxon>Lactobacillales</taxon>
        <taxon>Lactobacillaceae</taxon>
        <taxon>Oenococcus</taxon>
    </lineage>
</organism>
<feature type="transmembrane region" description="Helical" evidence="1">
    <location>
        <begin position="85"/>
        <end position="104"/>
    </location>
</feature>
<dbReference type="InterPro" id="IPR004676">
    <property type="entry name" value="Cd-R_transporter"/>
</dbReference>
<dbReference type="Pfam" id="PF03596">
    <property type="entry name" value="Cad"/>
    <property type="match status" value="1"/>
</dbReference>
<keyword evidence="3" id="KW-1185">Reference proteome</keyword>
<evidence type="ECO:0000313" key="3">
    <source>
        <dbReference type="Proteomes" id="UP000286907"/>
    </source>
</evidence>
<feature type="transmembrane region" description="Helical" evidence="1">
    <location>
        <begin position="48"/>
        <end position="65"/>
    </location>
</feature>
<keyword evidence="1" id="KW-0472">Membrane</keyword>
<evidence type="ECO:0000313" key="2">
    <source>
        <dbReference type="EMBL" id="QAS69447.2"/>
    </source>
</evidence>
<protein>
    <submittedName>
        <fullName evidence="2">Permease</fullName>
    </submittedName>
</protein>
<gene>
    <name evidence="2" type="ORF">DLJ48_02365</name>
</gene>
<sequence>MLLAIFANHTTVSSHRRIFIGELIGNAILIFFSLLLACVLKFVPDEWLLGLLGIFPILIGIKGLVVKESETEKIKSSDTHLIRDVVVLTLTTCGADNLAIYIPLFANMNFFYLPAVLIMFLLLLSLVSLMALKITAIAAVSQILNRYEGLFQLIIYSILGLYILLEAGTISHLLALF</sequence>
<accession>A0ABX5QL09</accession>
<feature type="transmembrane region" description="Helical" evidence="1">
    <location>
        <begin position="23"/>
        <end position="42"/>
    </location>
</feature>
<dbReference type="EMBL" id="CP029684">
    <property type="protein sequence ID" value="QAS69447.2"/>
    <property type="molecule type" value="Genomic_DNA"/>
</dbReference>
<dbReference type="Proteomes" id="UP000286907">
    <property type="component" value="Chromosome"/>
</dbReference>
<evidence type="ECO:0000256" key="1">
    <source>
        <dbReference type="SAM" id="Phobius"/>
    </source>
</evidence>
<keyword evidence="1" id="KW-0812">Transmembrane</keyword>
<reference evidence="2 3" key="1">
    <citation type="journal article" date="2019" name="Syst. Appl. Microbiol.">
        <title>Oenococcus sicerae sp. nov., isolated from French cider.</title>
        <authorList>
            <person name="Cousin F.J."/>
            <person name="Le Guellec R."/>
            <person name="Chagnot C."/>
            <person name="Goux D."/>
            <person name="Dalmasso M."/>
            <person name="Laplace J.M."/>
            <person name="Cretenet M."/>
        </authorList>
    </citation>
    <scope>NUCLEOTIDE SEQUENCE [LARGE SCALE GENOMIC DNA]</scope>
    <source>
        <strain evidence="2 3">UCMA 15228</strain>
    </source>
</reference>
<proteinExistence type="predicted"/>
<feature type="transmembrane region" description="Helical" evidence="1">
    <location>
        <begin position="153"/>
        <end position="175"/>
    </location>
</feature>